<dbReference type="VEuPathDB" id="TriTrypDB:Lsey_0400_0030"/>
<dbReference type="NCBIfam" id="TIGR01430">
    <property type="entry name" value="aden_deam"/>
    <property type="match status" value="1"/>
</dbReference>
<dbReference type="InterPro" id="IPR032466">
    <property type="entry name" value="Metal_Hydrolase"/>
</dbReference>
<evidence type="ECO:0000256" key="1">
    <source>
        <dbReference type="ARBA" id="ARBA00001947"/>
    </source>
</evidence>
<dbReference type="InterPro" id="IPR028892">
    <property type="entry name" value="ADE"/>
</dbReference>
<evidence type="ECO:0000313" key="8">
    <source>
        <dbReference type="Proteomes" id="UP000038009"/>
    </source>
</evidence>
<proteinExistence type="inferred from homology"/>
<dbReference type="Pfam" id="PF00962">
    <property type="entry name" value="A_deaminase"/>
    <property type="match status" value="1"/>
</dbReference>
<keyword evidence="3 7" id="KW-0378">Hydrolase</keyword>
<dbReference type="PANTHER" id="PTHR43114:SF6">
    <property type="entry name" value="ADENINE DEAMINASE"/>
    <property type="match status" value="1"/>
</dbReference>
<keyword evidence="2" id="KW-0479">Metal-binding</keyword>
<dbReference type="HAMAP" id="MF_01962">
    <property type="entry name" value="Adenine_deaminase"/>
    <property type="match status" value="1"/>
</dbReference>
<dbReference type="Gene3D" id="3.20.20.140">
    <property type="entry name" value="Metal-dependent hydrolases"/>
    <property type="match status" value="1"/>
</dbReference>
<dbReference type="SUPFAM" id="SSF51556">
    <property type="entry name" value="Metallo-dependent hydrolases"/>
    <property type="match status" value="1"/>
</dbReference>
<dbReference type="AlphaFoldDB" id="A0A0N1IHQ6"/>
<reference evidence="7 8" key="1">
    <citation type="journal article" date="2015" name="PLoS Pathog.">
        <title>Leptomonas seymouri: Adaptations to the Dixenous Life Cycle Analyzed by Genome Sequencing, Transcriptome Profiling and Co-infection with Leishmania donovani.</title>
        <authorList>
            <person name="Kraeva N."/>
            <person name="Butenko A."/>
            <person name="Hlavacova J."/>
            <person name="Kostygov A."/>
            <person name="Myskova J."/>
            <person name="Grybchuk D."/>
            <person name="Lestinova T."/>
            <person name="Votypka J."/>
            <person name="Volf P."/>
            <person name="Opperdoes F."/>
            <person name="Flegontov P."/>
            <person name="Lukes J."/>
            <person name="Yurchenko V."/>
        </authorList>
    </citation>
    <scope>NUCLEOTIDE SEQUENCE [LARGE SCALE GENOMIC DNA]</scope>
    <source>
        <strain evidence="7 8">ATCC 30220</strain>
    </source>
</reference>
<dbReference type="GO" id="GO:0009117">
    <property type="term" value="P:nucleotide metabolic process"/>
    <property type="evidence" value="ECO:0007669"/>
    <property type="project" value="UniProtKB-KW"/>
</dbReference>
<evidence type="ECO:0000256" key="3">
    <source>
        <dbReference type="ARBA" id="ARBA00022801"/>
    </source>
</evidence>
<name>A0A0N1IHQ6_LEPSE</name>
<dbReference type="GO" id="GO:0000034">
    <property type="term" value="F:adenine deaminase activity"/>
    <property type="evidence" value="ECO:0007669"/>
    <property type="project" value="InterPro"/>
</dbReference>
<dbReference type="GO" id="GO:0046872">
    <property type="term" value="F:metal ion binding"/>
    <property type="evidence" value="ECO:0007669"/>
    <property type="project" value="UniProtKB-KW"/>
</dbReference>
<evidence type="ECO:0000259" key="6">
    <source>
        <dbReference type="Pfam" id="PF00962"/>
    </source>
</evidence>
<evidence type="ECO:0000313" key="7">
    <source>
        <dbReference type="EMBL" id="KPI83300.1"/>
    </source>
</evidence>
<evidence type="ECO:0000256" key="2">
    <source>
        <dbReference type="ARBA" id="ARBA00022723"/>
    </source>
</evidence>
<dbReference type="InterPro" id="IPR001365">
    <property type="entry name" value="A_deaminase_dom"/>
</dbReference>
<comment type="caution">
    <text evidence="7">The sequence shown here is derived from an EMBL/GenBank/DDBJ whole genome shotgun (WGS) entry which is preliminary data.</text>
</comment>
<dbReference type="GO" id="GO:0005829">
    <property type="term" value="C:cytosol"/>
    <property type="evidence" value="ECO:0007669"/>
    <property type="project" value="TreeGrafter"/>
</dbReference>
<evidence type="ECO:0000256" key="4">
    <source>
        <dbReference type="ARBA" id="ARBA00022833"/>
    </source>
</evidence>
<gene>
    <name evidence="7" type="ORF">ABL78_7669</name>
</gene>
<keyword evidence="8" id="KW-1185">Reference proteome</keyword>
<evidence type="ECO:0000256" key="5">
    <source>
        <dbReference type="ARBA" id="ARBA00023080"/>
    </source>
</evidence>
<organism evidence="7 8">
    <name type="scientific">Leptomonas seymouri</name>
    <dbReference type="NCBI Taxonomy" id="5684"/>
    <lineage>
        <taxon>Eukaryota</taxon>
        <taxon>Discoba</taxon>
        <taxon>Euglenozoa</taxon>
        <taxon>Kinetoplastea</taxon>
        <taxon>Metakinetoplastina</taxon>
        <taxon>Trypanosomatida</taxon>
        <taxon>Trypanosomatidae</taxon>
        <taxon>Leishmaniinae</taxon>
        <taxon>Leptomonas</taxon>
    </lineage>
</organism>
<accession>A0A0N1IHQ6</accession>
<dbReference type="OMA" id="NHFTIHA"/>
<keyword evidence="5" id="KW-0546">Nucleotide metabolism</keyword>
<dbReference type="GO" id="GO:0006146">
    <property type="term" value="P:adenine catabolic process"/>
    <property type="evidence" value="ECO:0007669"/>
    <property type="project" value="InterPro"/>
</dbReference>
<comment type="cofactor">
    <cofactor evidence="1">
        <name>Zn(2+)</name>
        <dbReference type="ChEBI" id="CHEBI:29105"/>
    </cofactor>
</comment>
<dbReference type="InterPro" id="IPR006330">
    <property type="entry name" value="Ado/ade_deaminase"/>
</dbReference>
<dbReference type="PANTHER" id="PTHR43114">
    <property type="entry name" value="ADENINE DEAMINASE"/>
    <property type="match status" value="1"/>
</dbReference>
<dbReference type="Proteomes" id="UP000038009">
    <property type="component" value="Unassembled WGS sequence"/>
</dbReference>
<dbReference type="GO" id="GO:0043103">
    <property type="term" value="P:hypoxanthine salvage"/>
    <property type="evidence" value="ECO:0007669"/>
    <property type="project" value="TreeGrafter"/>
</dbReference>
<feature type="domain" description="Adenosine deaminase" evidence="6">
    <location>
        <begin position="15"/>
        <end position="351"/>
    </location>
</feature>
<protein>
    <submittedName>
        <fullName evidence="7">Adenine aminohydrolase (AAH)</fullName>
    </submittedName>
</protein>
<dbReference type="OrthoDB" id="272271at2759"/>
<dbReference type="EMBL" id="LJSK01000400">
    <property type="protein sequence ID" value="KPI83300.1"/>
    <property type="molecule type" value="Genomic_DNA"/>
</dbReference>
<keyword evidence="4" id="KW-0862">Zinc</keyword>
<sequence length="385" mass="43642">MSSVALIERLIEALPKAELHLHIEGTLSPELLFKLAKRNGVELPYKTIEDVRAAYNFADLQSFLNLYYRGMSVLITEDDFAELAYAYTQMMHENRICHAEPFFDPQGHVGRGVTFRVVYDGLQKGFKRGAEEFGVSISLIFSFLRHLSEEECFAFVRDDQHPDNGQYIRELFASKAFIAVGLDSSEMSNPPEKFERLFRYCREELKVPFLVAHAGEEGPPEFMHNALNKLVVDRIDHGVAARFDSELCKVLRQKNVPLTVCPTSNVALCVFDDRAACGHAVMELVLAEKLCVTINSDDPAYFGGDVRESYRILAETGRLTPEVLKQLVLNSFQGSFLSPEQKLMYAERVDEVYKEVCHYTLPQRNVRPEMPSLEEQVEGIEAAAI</sequence>